<comment type="caution">
    <text evidence="11">The sequence shown here is derived from an EMBL/GenBank/DDBJ whole genome shotgun (WGS) entry which is preliminary data.</text>
</comment>
<dbReference type="Proteomes" id="UP001279734">
    <property type="component" value="Unassembled WGS sequence"/>
</dbReference>
<proteinExistence type="inferred from homology"/>
<evidence type="ECO:0000256" key="7">
    <source>
        <dbReference type="RuleBase" id="RU000589"/>
    </source>
</evidence>
<dbReference type="FunFam" id="2.160.20.10:FF:000001">
    <property type="entry name" value="Pectinesterase"/>
    <property type="match status" value="1"/>
</dbReference>
<evidence type="ECO:0000256" key="6">
    <source>
        <dbReference type="PROSITE-ProRule" id="PRU10040"/>
    </source>
</evidence>
<dbReference type="InterPro" id="IPR035513">
    <property type="entry name" value="Invertase/methylesterase_inhib"/>
</dbReference>
<feature type="compositionally biased region" description="Pro residues" evidence="8">
    <location>
        <begin position="1"/>
        <end position="12"/>
    </location>
</feature>
<feature type="transmembrane region" description="Helical" evidence="9">
    <location>
        <begin position="47"/>
        <end position="67"/>
    </location>
</feature>
<feature type="active site" evidence="6">
    <location>
        <position position="461"/>
    </location>
</feature>
<dbReference type="Gene3D" id="2.160.20.10">
    <property type="entry name" value="Single-stranded right-handed beta-helix, Pectin lyase-like"/>
    <property type="match status" value="1"/>
</dbReference>
<protein>
    <recommendedName>
        <fullName evidence="7">Pectinesterase</fullName>
        <ecNumber evidence="7">3.1.1.11</ecNumber>
    </recommendedName>
</protein>
<comment type="pathway">
    <text evidence="1 7">Glycan metabolism; pectin degradation; 2-dehydro-3-deoxy-D-gluconate from pectin: step 1/5.</text>
</comment>
<evidence type="ECO:0000256" key="1">
    <source>
        <dbReference type="ARBA" id="ARBA00005184"/>
    </source>
</evidence>
<feature type="region of interest" description="Disordered" evidence="8">
    <location>
        <begin position="1"/>
        <end position="36"/>
    </location>
</feature>
<keyword evidence="9" id="KW-0472">Membrane</keyword>
<evidence type="ECO:0000256" key="9">
    <source>
        <dbReference type="SAM" id="Phobius"/>
    </source>
</evidence>
<dbReference type="SUPFAM" id="SSF51126">
    <property type="entry name" value="Pectin lyase-like"/>
    <property type="match status" value="1"/>
</dbReference>
<dbReference type="InterPro" id="IPR000070">
    <property type="entry name" value="Pectinesterase_cat"/>
</dbReference>
<dbReference type="InterPro" id="IPR006501">
    <property type="entry name" value="Pectinesterase_inhib_dom"/>
</dbReference>
<keyword evidence="9" id="KW-1133">Transmembrane helix</keyword>
<dbReference type="NCBIfam" id="TIGR01614">
    <property type="entry name" value="PME_inhib"/>
    <property type="match status" value="1"/>
</dbReference>
<dbReference type="AlphaFoldDB" id="A0AAD3SWL5"/>
<evidence type="ECO:0000256" key="4">
    <source>
        <dbReference type="ARBA" id="ARBA00022801"/>
    </source>
</evidence>
<dbReference type="GO" id="GO:0045490">
    <property type="term" value="P:pectin catabolic process"/>
    <property type="evidence" value="ECO:0007669"/>
    <property type="project" value="UniProtKB-UniRule"/>
</dbReference>
<dbReference type="SMART" id="SM00856">
    <property type="entry name" value="PMEI"/>
    <property type="match status" value="1"/>
</dbReference>
<comment type="catalytic activity">
    <reaction evidence="7">
        <text>[(1-&gt;4)-alpha-D-galacturonosyl methyl ester](n) + n H2O = [(1-&gt;4)-alpha-D-galacturonosyl](n) + n methanol + n H(+)</text>
        <dbReference type="Rhea" id="RHEA:22380"/>
        <dbReference type="Rhea" id="RHEA-COMP:14570"/>
        <dbReference type="Rhea" id="RHEA-COMP:14573"/>
        <dbReference type="ChEBI" id="CHEBI:15377"/>
        <dbReference type="ChEBI" id="CHEBI:15378"/>
        <dbReference type="ChEBI" id="CHEBI:17790"/>
        <dbReference type="ChEBI" id="CHEBI:140522"/>
        <dbReference type="ChEBI" id="CHEBI:140523"/>
        <dbReference type="EC" id="3.1.1.11"/>
    </reaction>
</comment>
<evidence type="ECO:0000313" key="12">
    <source>
        <dbReference type="Proteomes" id="UP001279734"/>
    </source>
</evidence>
<dbReference type="GO" id="GO:0004857">
    <property type="term" value="F:enzyme inhibitor activity"/>
    <property type="evidence" value="ECO:0007669"/>
    <property type="project" value="InterPro"/>
</dbReference>
<evidence type="ECO:0000256" key="3">
    <source>
        <dbReference type="ARBA" id="ARBA00007786"/>
    </source>
</evidence>
<dbReference type="InterPro" id="IPR011050">
    <property type="entry name" value="Pectin_lyase_fold/virulence"/>
</dbReference>
<dbReference type="SUPFAM" id="SSF101148">
    <property type="entry name" value="Plant invertase/pectin methylesterase inhibitor"/>
    <property type="match status" value="1"/>
</dbReference>
<dbReference type="Pfam" id="PF04043">
    <property type="entry name" value="PMEI"/>
    <property type="match status" value="1"/>
</dbReference>
<dbReference type="Gene3D" id="1.20.140.40">
    <property type="entry name" value="Invertase/pectin methylesterase inhibitor family protein"/>
    <property type="match status" value="1"/>
</dbReference>
<keyword evidence="12" id="KW-1185">Reference proteome</keyword>
<gene>
    <name evidence="11" type="ORF">Nepgr_020193</name>
</gene>
<dbReference type="InterPro" id="IPR012334">
    <property type="entry name" value="Pectin_lyas_fold"/>
</dbReference>
<evidence type="ECO:0000256" key="2">
    <source>
        <dbReference type="ARBA" id="ARBA00006027"/>
    </source>
</evidence>
<dbReference type="EC" id="3.1.1.11" evidence="7"/>
<evidence type="ECO:0000256" key="5">
    <source>
        <dbReference type="ARBA" id="ARBA00023085"/>
    </source>
</evidence>
<dbReference type="GO" id="GO:0030599">
    <property type="term" value="F:pectinesterase activity"/>
    <property type="evidence" value="ECO:0007669"/>
    <property type="project" value="UniProtKB-UniRule"/>
</dbReference>
<dbReference type="PANTHER" id="PTHR31707">
    <property type="entry name" value="PECTINESTERASE"/>
    <property type="match status" value="1"/>
</dbReference>
<dbReference type="PROSITE" id="PS00503">
    <property type="entry name" value="PECTINESTERASE_2"/>
    <property type="match status" value="1"/>
</dbReference>
<reference evidence="11" key="1">
    <citation type="submission" date="2023-05" db="EMBL/GenBank/DDBJ databases">
        <title>Nepenthes gracilis genome sequencing.</title>
        <authorList>
            <person name="Fukushima K."/>
        </authorList>
    </citation>
    <scope>NUCLEOTIDE SEQUENCE</scope>
    <source>
        <strain evidence="11">SING2019-196</strain>
    </source>
</reference>
<name>A0AAD3SWL5_NEPGR</name>
<dbReference type="GO" id="GO:0042545">
    <property type="term" value="P:cell wall modification"/>
    <property type="evidence" value="ECO:0007669"/>
    <property type="project" value="UniProtKB-UniRule"/>
</dbReference>
<dbReference type="EMBL" id="BSYO01000019">
    <property type="protein sequence ID" value="GMH18352.1"/>
    <property type="molecule type" value="Genomic_DNA"/>
</dbReference>
<feature type="domain" description="Pectinesterase inhibitor" evidence="10">
    <location>
        <begin position="81"/>
        <end position="243"/>
    </location>
</feature>
<evidence type="ECO:0000259" key="10">
    <source>
        <dbReference type="SMART" id="SM00856"/>
    </source>
</evidence>
<keyword evidence="4 7" id="KW-0378">Hydrolase</keyword>
<accession>A0AAD3SWL5</accession>
<evidence type="ECO:0000256" key="8">
    <source>
        <dbReference type="SAM" id="MobiDB-lite"/>
    </source>
</evidence>
<evidence type="ECO:0000313" key="11">
    <source>
        <dbReference type="EMBL" id="GMH18352.1"/>
    </source>
</evidence>
<comment type="similarity">
    <text evidence="3">In the C-terminal section; belongs to the pectinesterase family.</text>
</comment>
<sequence length="624" mass="67728">MPSSPLPPPFPSLSPSHNALNYGRLKPSTSEPNPDSRIRTRNLLHRLTALAVVLLLLAAAVGTVAVVKSRGGSSAGDGAVRPTKAITRVCGRTRYPSLCVNSLVGYPGALSADERQLVHISVNITRQKFGEALDLATEMIDFNMGPLGRSAFDDCLELLDDSVDLLTRSLFSVWSASVAEQSAGGGGNNQGGTTEDVMTWLSAAMTNYDTCTEGFEAVSGPVKDRMAQTLKDLSELMSNCLSIYADNNGSGGGSGGDSDFAGIPIENRRRRLLGSRSETIPDPDAFGYPEWMSTRERILLATPSSEIQADVTVAKDGGGTVTTIKEAIKMAPEKSDKRFIIHIMAGRYQEADLKVGRKKTNLWFVGDGKGKTVITGRKSVGHDNITTFHTASFAATGAGFVAKDITFANEAGLENHQAVALRVGADHAAVYRCEIKGYQDTLYVHSQRQFYRECDIYGTVDFIFGNAVVVFQNCTMYARKPLDQQKVTITAQNRKEANQNTGMSIHACQVLPASDLKAANLSSQTYLGRPWKAYSRVVYMLSYIGDHVDPRGWLEWNATSPVDKLYYGEYKNYGPSSSTIQRVKWPGVHVNMSMQEANMFTVGQFIGSSWLTSIGVAFQDGLTG</sequence>
<dbReference type="CDD" id="cd15798">
    <property type="entry name" value="PMEI-like_3"/>
    <property type="match status" value="1"/>
</dbReference>
<keyword evidence="5 7" id="KW-0063">Aspartyl esterase</keyword>
<comment type="similarity">
    <text evidence="2">In the N-terminal section; belongs to the PMEI family.</text>
</comment>
<organism evidence="11 12">
    <name type="scientific">Nepenthes gracilis</name>
    <name type="common">Slender pitcher plant</name>
    <dbReference type="NCBI Taxonomy" id="150966"/>
    <lineage>
        <taxon>Eukaryota</taxon>
        <taxon>Viridiplantae</taxon>
        <taxon>Streptophyta</taxon>
        <taxon>Embryophyta</taxon>
        <taxon>Tracheophyta</taxon>
        <taxon>Spermatophyta</taxon>
        <taxon>Magnoliopsida</taxon>
        <taxon>eudicotyledons</taxon>
        <taxon>Gunneridae</taxon>
        <taxon>Pentapetalae</taxon>
        <taxon>Caryophyllales</taxon>
        <taxon>Nepenthaceae</taxon>
        <taxon>Nepenthes</taxon>
    </lineage>
</organism>
<dbReference type="Pfam" id="PF01095">
    <property type="entry name" value="Pectinesterase"/>
    <property type="match status" value="1"/>
</dbReference>
<keyword evidence="9" id="KW-0812">Transmembrane</keyword>
<dbReference type="InterPro" id="IPR033131">
    <property type="entry name" value="Pectinesterase_Asp_AS"/>
</dbReference>